<dbReference type="RefSeq" id="WP_097019112.1">
    <property type="nucleotide sequence ID" value="NZ_OBDZ01000030.1"/>
</dbReference>
<dbReference type="Proteomes" id="UP000219573">
    <property type="component" value="Unassembled WGS sequence"/>
</dbReference>
<sequence>MTKFKEFIKQYFIDLGIEEDEIEDNAYIHGDILDSLEMVDFILEIKKNYNIDLEISEDMTLGELYKLIQKNKIA</sequence>
<proteinExistence type="predicted"/>
<evidence type="ECO:0000313" key="2">
    <source>
        <dbReference type="Proteomes" id="UP000219573"/>
    </source>
</evidence>
<evidence type="ECO:0008006" key="3">
    <source>
        <dbReference type="Google" id="ProtNLM"/>
    </source>
</evidence>
<name>A0A285I3B2_9FIRM</name>
<dbReference type="SUPFAM" id="SSF47336">
    <property type="entry name" value="ACP-like"/>
    <property type="match status" value="1"/>
</dbReference>
<gene>
    <name evidence="1" type="ORF">SAMN06265827_13016</name>
</gene>
<organism evidence="1 2">
    <name type="scientific">Orenia metallireducens</name>
    <dbReference type="NCBI Taxonomy" id="1413210"/>
    <lineage>
        <taxon>Bacteria</taxon>
        <taxon>Bacillati</taxon>
        <taxon>Bacillota</taxon>
        <taxon>Clostridia</taxon>
        <taxon>Halanaerobiales</taxon>
        <taxon>Halobacteroidaceae</taxon>
        <taxon>Orenia</taxon>
    </lineage>
</organism>
<dbReference type="InterPro" id="IPR036736">
    <property type="entry name" value="ACP-like_sf"/>
</dbReference>
<keyword evidence="2" id="KW-1185">Reference proteome</keyword>
<protein>
    <recommendedName>
        <fullName evidence="3">Acyl carrier protein</fullName>
    </recommendedName>
</protein>
<reference evidence="2" key="1">
    <citation type="submission" date="2017-09" db="EMBL/GenBank/DDBJ databases">
        <authorList>
            <person name="Varghese N."/>
            <person name="Submissions S."/>
        </authorList>
    </citation>
    <scope>NUCLEOTIDE SEQUENCE [LARGE SCALE GENOMIC DNA]</scope>
    <source>
        <strain evidence="2">MSL47</strain>
    </source>
</reference>
<evidence type="ECO:0000313" key="1">
    <source>
        <dbReference type="EMBL" id="SNY42450.1"/>
    </source>
</evidence>
<dbReference type="OrthoDB" id="9804551at2"/>
<accession>A0A285I3B2</accession>
<dbReference type="EMBL" id="OBDZ01000030">
    <property type="protein sequence ID" value="SNY42450.1"/>
    <property type="molecule type" value="Genomic_DNA"/>
</dbReference>
<dbReference type="AlphaFoldDB" id="A0A285I3B2"/>
<dbReference type="Gene3D" id="1.10.1200.10">
    <property type="entry name" value="ACP-like"/>
    <property type="match status" value="1"/>
</dbReference>